<gene>
    <name evidence="1" type="ORF">V757_02135</name>
</gene>
<keyword evidence="2" id="KW-1185">Reference proteome</keyword>
<dbReference type="Proteomes" id="UP000018766">
    <property type="component" value="Unassembled WGS sequence"/>
</dbReference>
<dbReference type="EMBL" id="AYSV01000020">
    <property type="protein sequence ID" value="ETD72759.1"/>
    <property type="molecule type" value="Genomic_DNA"/>
</dbReference>
<name>V8G8A2_9BURK</name>
<proteinExistence type="predicted"/>
<protein>
    <submittedName>
        <fullName evidence="1">Uncharacterized protein</fullName>
    </submittedName>
</protein>
<organism evidence="1 2">
    <name type="scientific">Pelistega indica</name>
    <dbReference type="NCBI Taxonomy" id="1414851"/>
    <lineage>
        <taxon>Bacteria</taxon>
        <taxon>Pseudomonadati</taxon>
        <taxon>Pseudomonadota</taxon>
        <taxon>Betaproteobacteria</taxon>
        <taxon>Burkholderiales</taxon>
        <taxon>Alcaligenaceae</taxon>
        <taxon>Pelistega</taxon>
    </lineage>
</organism>
<comment type="caution">
    <text evidence="1">The sequence shown here is derived from an EMBL/GenBank/DDBJ whole genome shotgun (WGS) entry which is preliminary data.</text>
</comment>
<sequence>MANNCCVQPKPPSVLDGTVLNNVTVSTGTIGSGVKIDAPATPKGTAGGDLAGSYPNPQVVKSTNQTLTTPTIKGGTTYDQAAQQSIIDFIKTAVAVDSPLRTELLKMFVNAVLDDEDVLAALKACVIASINRCDGTPHAVGDHIPTCDEMTALVTAEINAIKGKETSFTPTVTTQDSLPTTVIGTRDQLLGKPAGYLSFGGKNVPYF</sequence>
<evidence type="ECO:0000313" key="2">
    <source>
        <dbReference type="Proteomes" id="UP000018766"/>
    </source>
</evidence>
<evidence type="ECO:0000313" key="1">
    <source>
        <dbReference type="EMBL" id="ETD72759.1"/>
    </source>
</evidence>
<accession>V8G8A2</accession>
<reference evidence="1 2" key="1">
    <citation type="submission" date="2013-11" db="EMBL/GenBank/DDBJ databases">
        <title>Genomic analysis of Pelistega sp. HM-7.</title>
        <authorList>
            <person name="Kumbhare S.V."/>
            <person name="Shetty S.A."/>
            <person name="Sharma O."/>
            <person name="Dhotre D.P."/>
        </authorList>
    </citation>
    <scope>NUCLEOTIDE SEQUENCE [LARGE SCALE GENOMIC DNA]</scope>
    <source>
        <strain evidence="1 2">HM-7</strain>
    </source>
</reference>
<dbReference type="RefSeq" id="WP_023949415.1">
    <property type="nucleotide sequence ID" value="NZ_AYSV01000020.1"/>
</dbReference>
<dbReference type="AlphaFoldDB" id="V8G8A2"/>
<dbReference type="OrthoDB" id="9128833at2"/>